<dbReference type="AlphaFoldDB" id="A0A4Y9ESL8"/>
<reference evidence="1 2" key="1">
    <citation type="submission" date="2019-02" db="EMBL/GenBank/DDBJ databases">
        <title>Polymorphobacter sp. isolated from the lake at the Tibet of China.</title>
        <authorList>
            <person name="Li A."/>
        </authorList>
    </citation>
    <scope>NUCLEOTIDE SEQUENCE [LARGE SCALE GENOMIC DNA]</scope>
    <source>
        <strain evidence="1 2">DJ1R-1</strain>
    </source>
</reference>
<comment type="caution">
    <text evidence="1">The sequence shown here is derived from an EMBL/GenBank/DDBJ whole genome shotgun (WGS) entry which is preliminary data.</text>
</comment>
<dbReference type="Proteomes" id="UP000297737">
    <property type="component" value="Unassembled WGS sequence"/>
</dbReference>
<dbReference type="EMBL" id="SIHO01000001">
    <property type="protein sequence ID" value="TFU06625.1"/>
    <property type="molecule type" value="Genomic_DNA"/>
</dbReference>
<protein>
    <submittedName>
        <fullName evidence="1">Uncharacterized protein</fullName>
    </submittedName>
</protein>
<keyword evidence="2" id="KW-1185">Reference proteome</keyword>
<organism evidence="1 2">
    <name type="scientific">Glacieibacterium arshaanense</name>
    <dbReference type="NCBI Taxonomy" id="2511025"/>
    <lineage>
        <taxon>Bacteria</taxon>
        <taxon>Pseudomonadati</taxon>
        <taxon>Pseudomonadota</taxon>
        <taxon>Alphaproteobacteria</taxon>
        <taxon>Sphingomonadales</taxon>
        <taxon>Sphingosinicellaceae</taxon>
        <taxon>Glacieibacterium</taxon>
    </lineage>
</organism>
<sequence>MLAPLLLLAGCNKNPLQVTRSLCPAVAIPQYTGDVTLFAPANSRDASAIDVTATIINLRGTCTESPDQLGTLVNFDVVAQRRDAGPARTVIFPYFIAMVQGGNVIVSKQVSNVAVNFAAGQIRAQTAGGGQAQVLRSAATLPPDIQAQISRKRKAGDADAAIDPLADPTVKAAIRATSFEVLVGFQLDDQSLAYNALK</sequence>
<name>A0A4Y9ESL8_9SPHN</name>
<accession>A0A4Y9ESL8</accession>
<evidence type="ECO:0000313" key="2">
    <source>
        <dbReference type="Proteomes" id="UP000297737"/>
    </source>
</evidence>
<gene>
    <name evidence="1" type="ORF">EUV02_03055</name>
</gene>
<evidence type="ECO:0000313" key="1">
    <source>
        <dbReference type="EMBL" id="TFU06625.1"/>
    </source>
</evidence>
<proteinExistence type="predicted"/>
<dbReference type="OrthoDB" id="7425063at2"/>